<dbReference type="Proteomes" id="UP001162741">
    <property type="component" value="Chromosome"/>
</dbReference>
<reference evidence="2" key="1">
    <citation type="submission" date="2022-10" db="EMBL/GenBank/DDBJ databases">
        <title>Chitinophaga sp. nov., isolated from soil.</title>
        <authorList>
            <person name="Jeon C.O."/>
        </authorList>
    </citation>
    <scope>NUCLEOTIDE SEQUENCE</scope>
    <source>
        <strain evidence="2">R8</strain>
    </source>
</reference>
<gene>
    <name evidence="2" type="ORF">MKQ68_24310</name>
</gene>
<feature type="signal peptide" evidence="1">
    <location>
        <begin position="1"/>
        <end position="26"/>
    </location>
</feature>
<feature type="chain" id="PRO_5047155049" description="MBG domain-containing protein" evidence="1">
    <location>
        <begin position="27"/>
        <end position="170"/>
    </location>
</feature>
<keyword evidence="1" id="KW-0732">Signal</keyword>
<dbReference type="EMBL" id="CP107006">
    <property type="protein sequence ID" value="UYQ93210.1"/>
    <property type="molecule type" value="Genomic_DNA"/>
</dbReference>
<sequence length="170" mass="17482">MKNPSRIIIAMLIVVAGLTTSKNVKAQNATLTVRLVAVLTMTVNETNPTLVFANAADYANGVSVTYPNALTVTSTSAYTIKVKAATADLTNGSNSIPVSNVKVQPTGTTGIGTPSQVSLSTTDQNIVTSAPAAILKNINLQYSTDANNAAFIGKPAGDYTTQITFTATAG</sequence>
<organism evidence="2 3">
    <name type="scientific">Chitinophaga horti</name>
    <dbReference type="NCBI Taxonomy" id="2920382"/>
    <lineage>
        <taxon>Bacteria</taxon>
        <taxon>Pseudomonadati</taxon>
        <taxon>Bacteroidota</taxon>
        <taxon>Chitinophagia</taxon>
        <taxon>Chitinophagales</taxon>
        <taxon>Chitinophagaceae</taxon>
        <taxon>Chitinophaga</taxon>
    </lineage>
</organism>
<name>A0ABY6J0Q4_9BACT</name>
<evidence type="ECO:0000256" key="1">
    <source>
        <dbReference type="SAM" id="SignalP"/>
    </source>
</evidence>
<protein>
    <recommendedName>
        <fullName evidence="4">MBG domain-containing protein</fullName>
    </recommendedName>
</protein>
<proteinExistence type="predicted"/>
<evidence type="ECO:0000313" key="2">
    <source>
        <dbReference type="EMBL" id="UYQ93210.1"/>
    </source>
</evidence>
<dbReference type="RefSeq" id="WP_264281327.1">
    <property type="nucleotide sequence ID" value="NZ_CP107006.1"/>
</dbReference>
<keyword evidence="3" id="KW-1185">Reference proteome</keyword>
<evidence type="ECO:0008006" key="4">
    <source>
        <dbReference type="Google" id="ProtNLM"/>
    </source>
</evidence>
<accession>A0ABY6J0Q4</accession>
<evidence type="ECO:0000313" key="3">
    <source>
        <dbReference type="Proteomes" id="UP001162741"/>
    </source>
</evidence>